<evidence type="ECO:0000313" key="2">
    <source>
        <dbReference type="Proteomes" id="UP000515344"/>
    </source>
</evidence>
<evidence type="ECO:0008006" key="3">
    <source>
        <dbReference type="Google" id="ProtNLM"/>
    </source>
</evidence>
<dbReference type="Proteomes" id="UP000515344">
    <property type="component" value="Chromosome"/>
</dbReference>
<keyword evidence="2" id="KW-1185">Reference proteome</keyword>
<evidence type="ECO:0000313" key="1">
    <source>
        <dbReference type="EMBL" id="QNA42917.1"/>
    </source>
</evidence>
<dbReference type="RefSeq" id="WP_182801183.1">
    <property type="nucleotide sequence ID" value="NZ_CP060007.1"/>
</dbReference>
<name>A0A7G5XBR4_9BACT</name>
<accession>A0A7G5XBR4</accession>
<protein>
    <recommendedName>
        <fullName evidence="3">DUF4843 domain-containing protein</fullName>
    </recommendedName>
</protein>
<dbReference type="AlphaFoldDB" id="A0A7G5XBR4"/>
<proteinExistence type="predicted"/>
<sequence>MKRSINFLTGSLLMAILFTSCIKEDVKSFQGKTVLEFDATVLNSATTPYTYHVATRTPPFGIPTTTANSTAISRTLTTPVRLRVNLVGAQRSSDEVITFKVLTDVTPASPNLLAVAGTHYNITGTTFTIPANSSFGEVVINIVNPGTSSTSPREVHVELVGNDNVKPSENYKRVGIRIAQN</sequence>
<gene>
    <name evidence="1" type="ORF">H4075_12535</name>
</gene>
<dbReference type="EMBL" id="CP060007">
    <property type="protein sequence ID" value="QNA42917.1"/>
    <property type="molecule type" value="Genomic_DNA"/>
</dbReference>
<dbReference type="PROSITE" id="PS51257">
    <property type="entry name" value="PROKAR_LIPOPROTEIN"/>
    <property type="match status" value="1"/>
</dbReference>
<reference evidence="2" key="1">
    <citation type="submission" date="2020-08" db="EMBL/GenBank/DDBJ databases">
        <title>Lacibacter sp. S13-6-6 genome sequencing.</title>
        <authorList>
            <person name="Jin L."/>
        </authorList>
    </citation>
    <scope>NUCLEOTIDE SEQUENCE [LARGE SCALE GENOMIC DNA]</scope>
    <source>
        <strain evidence="2">S13-6-6</strain>
    </source>
</reference>
<organism evidence="1 2">
    <name type="scientific">Lacibacter sediminis</name>
    <dbReference type="NCBI Taxonomy" id="2760713"/>
    <lineage>
        <taxon>Bacteria</taxon>
        <taxon>Pseudomonadati</taxon>
        <taxon>Bacteroidota</taxon>
        <taxon>Chitinophagia</taxon>
        <taxon>Chitinophagales</taxon>
        <taxon>Chitinophagaceae</taxon>
        <taxon>Lacibacter</taxon>
    </lineage>
</organism>
<dbReference type="KEGG" id="lacs:H4075_12535"/>